<keyword evidence="1 2" id="KW-0238">DNA-binding</keyword>
<dbReference type="EMBL" id="RKLY01000034">
    <property type="protein sequence ID" value="TGD21636.1"/>
    <property type="molecule type" value="Genomic_DNA"/>
</dbReference>
<dbReference type="AlphaFoldDB" id="A0A4Z0JFP1"/>
<dbReference type="Proteomes" id="UP000298021">
    <property type="component" value="Unassembled WGS sequence"/>
</dbReference>
<evidence type="ECO:0000313" key="5">
    <source>
        <dbReference type="Proteomes" id="UP000298021"/>
    </source>
</evidence>
<accession>A0A4Z0JFP1</accession>
<dbReference type="InterPro" id="IPR001647">
    <property type="entry name" value="HTH_TetR"/>
</dbReference>
<dbReference type="Gene3D" id="1.10.357.10">
    <property type="entry name" value="Tetracycline Repressor, domain 2"/>
    <property type="match status" value="1"/>
</dbReference>
<dbReference type="PRINTS" id="PR00455">
    <property type="entry name" value="HTHTETR"/>
</dbReference>
<evidence type="ECO:0000256" key="1">
    <source>
        <dbReference type="ARBA" id="ARBA00023125"/>
    </source>
</evidence>
<proteinExistence type="predicted"/>
<name>A0A4Z0JFP1_9LACO</name>
<dbReference type="GO" id="GO:0003677">
    <property type="term" value="F:DNA binding"/>
    <property type="evidence" value="ECO:0007669"/>
    <property type="project" value="UniProtKB-UniRule"/>
</dbReference>
<dbReference type="GO" id="GO:0006355">
    <property type="term" value="P:regulation of DNA-templated transcription"/>
    <property type="evidence" value="ECO:0007669"/>
    <property type="project" value="UniProtKB-ARBA"/>
</dbReference>
<dbReference type="Pfam" id="PF00440">
    <property type="entry name" value="TetR_N"/>
    <property type="match status" value="1"/>
</dbReference>
<dbReference type="PANTHER" id="PTHR30055:SF222">
    <property type="entry name" value="REGULATORY PROTEIN"/>
    <property type="match status" value="1"/>
</dbReference>
<feature type="DNA-binding region" description="H-T-H motif" evidence="2">
    <location>
        <begin position="32"/>
        <end position="51"/>
    </location>
</feature>
<organism evidence="4 5">
    <name type="scientific">Companilactobacillus suantsaicola</name>
    <dbReference type="NCBI Taxonomy" id="2487723"/>
    <lineage>
        <taxon>Bacteria</taxon>
        <taxon>Bacillati</taxon>
        <taxon>Bacillota</taxon>
        <taxon>Bacilli</taxon>
        <taxon>Lactobacillales</taxon>
        <taxon>Lactobacillaceae</taxon>
        <taxon>Companilactobacillus</taxon>
    </lineage>
</organism>
<evidence type="ECO:0000313" key="4">
    <source>
        <dbReference type="EMBL" id="TGD21636.1"/>
    </source>
</evidence>
<dbReference type="PANTHER" id="PTHR30055">
    <property type="entry name" value="HTH-TYPE TRANSCRIPTIONAL REGULATOR RUTR"/>
    <property type="match status" value="1"/>
</dbReference>
<dbReference type="OrthoDB" id="113732at2"/>
<dbReference type="RefSeq" id="WP_135374178.1">
    <property type="nucleotide sequence ID" value="NZ_RKLY01000034.1"/>
</dbReference>
<protein>
    <submittedName>
        <fullName evidence="4">TetR/AcrR family transcriptional regulator</fullName>
    </submittedName>
</protein>
<reference evidence="4 5" key="1">
    <citation type="submission" date="2018-10" db="EMBL/GenBank/DDBJ databases">
        <title>Lactobacillus sp. R7 and Lactobacillus sp. R19 isolated from fermented mustard green product of Taiwan.</title>
        <authorList>
            <person name="Lin S.-T."/>
        </authorList>
    </citation>
    <scope>NUCLEOTIDE SEQUENCE [LARGE SCALE GENOMIC DNA]</scope>
    <source>
        <strain evidence="4 5">BCRC 81127</strain>
    </source>
</reference>
<evidence type="ECO:0000259" key="3">
    <source>
        <dbReference type="PROSITE" id="PS50977"/>
    </source>
</evidence>
<dbReference type="InterPro" id="IPR009057">
    <property type="entry name" value="Homeodomain-like_sf"/>
</dbReference>
<dbReference type="PROSITE" id="PS50977">
    <property type="entry name" value="HTH_TETR_2"/>
    <property type="match status" value="1"/>
</dbReference>
<feature type="domain" description="HTH tetR-type" evidence="3">
    <location>
        <begin position="9"/>
        <end position="69"/>
    </location>
</feature>
<gene>
    <name evidence="4" type="ORF">EGT49_10770</name>
</gene>
<evidence type="ECO:0000256" key="2">
    <source>
        <dbReference type="PROSITE-ProRule" id="PRU00335"/>
    </source>
</evidence>
<dbReference type="InterPro" id="IPR050109">
    <property type="entry name" value="HTH-type_TetR-like_transc_reg"/>
</dbReference>
<sequence>MINNLQRKKAKQKTILNAATKLFFVNGYKKTSIAQIAKEANSSQVTLYKYYASKVELARAVVVKLIVEGYGQYDKLLDDPDKTFVEKMQAMMQTGSSEASQISDNFVSFMLKEFRGANGSRTVLKVYNDYKINFWNKLFDQGRQEGKVNPQISNEAALIFLDMYVSYALNPNYDAVEFNHHADELIHLFYYGIMGR</sequence>
<dbReference type="SUPFAM" id="SSF46689">
    <property type="entry name" value="Homeodomain-like"/>
    <property type="match status" value="1"/>
</dbReference>
<comment type="caution">
    <text evidence="4">The sequence shown here is derived from an EMBL/GenBank/DDBJ whole genome shotgun (WGS) entry which is preliminary data.</text>
</comment>
<keyword evidence="5" id="KW-1185">Reference proteome</keyword>